<feature type="region of interest" description="Disordered" evidence="6">
    <location>
        <begin position="520"/>
        <end position="539"/>
    </location>
</feature>
<keyword evidence="3" id="KW-0731">Sigma factor</keyword>
<keyword evidence="10" id="KW-1185">Reference proteome</keyword>
<reference evidence="10" key="1">
    <citation type="journal article" date="2019" name="Int. J. Syst. Evol. Microbiol.">
        <title>The Global Catalogue of Microorganisms (GCM) 10K type strain sequencing project: providing services to taxonomists for standard genome sequencing and annotation.</title>
        <authorList>
            <consortium name="The Broad Institute Genomics Platform"/>
            <consortium name="The Broad Institute Genome Sequencing Center for Infectious Disease"/>
            <person name="Wu L."/>
            <person name="Ma J."/>
        </authorList>
    </citation>
    <scope>NUCLEOTIDE SEQUENCE [LARGE SCALE GENOMIC DNA]</scope>
    <source>
        <strain evidence="10">DFY41</strain>
    </source>
</reference>
<dbReference type="InterPro" id="IPR007627">
    <property type="entry name" value="RNA_pol_sigma70_r2"/>
</dbReference>
<evidence type="ECO:0000256" key="2">
    <source>
        <dbReference type="ARBA" id="ARBA00023015"/>
    </source>
</evidence>
<dbReference type="RefSeq" id="WP_378586350.1">
    <property type="nucleotide sequence ID" value="NZ_JBHSKD010000002.1"/>
</dbReference>
<proteinExistence type="inferred from homology"/>
<dbReference type="Pfam" id="PF04542">
    <property type="entry name" value="Sigma70_r2"/>
    <property type="match status" value="1"/>
</dbReference>
<evidence type="ECO:0000259" key="7">
    <source>
        <dbReference type="Pfam" id="PF04542"/>
    </source>
</evidence>
<feature type="compositionally biased region" description="Pro residues" evidence="6">
    <location>
        <begin position="404"/>
        <end position="431"/>
    </location>
</feature>
<dbReference type="InterPro" id="IPR014284">
    <property type="entry name" value="RNA_pol_sigma-70_dom"/>
</dbReference>
<dbReference type="InterPro" id="IPR013325">
    <property type="entry name" value="RNA_pol_sigma_r2"/>
</dbReference>
<sequence>MRRCTLVEGMLRVEDAADAELISAVRDGDLDAYGELFGRHVDAARRLARQLVPPADADDLVSEAFTKVLVVLQRGGGPDLAFRAYLLTAVRRLHVDRIRATSRLHTTDDMEAFDPGVPFRDTAVEGFDNAAAARAFASLPERWQMVLWHTEVEGQKPGDIAPLLGLSANSVAALAYRAREGLRQAFLSMHVQELDEDTCTWTHQNLGAYVRGGASRRDAARVEAHLAECRRCTAIHLELTEVNSSLSAIIAPLLLGAAATAYVGSSLGALAGAAGAAAAGKMTVPVLLDRVKDLAVANVPATAAGVAAAVAVAAVGTGTWLTSREDEVPTAREPAATAQAVPGGADREPVARGARRDPAPRDTAGDGPGYPASYAVPPTDATAPPSPTSAAGAAEPTSPETGPGDPPGGPSTPPPAPPPDPSTPPGTPAPGPDLAVSAEASATPGGLYHVEVAVSGFERGVTGTLAVAGDGVQATLTLDGRCFDASPDAATCTADGPTTFSFTALAPLPPGASLTFTLTPDGGPADADPSDNRVVVPLG</sequence>
<feature type="region of interest" description="Disordered" evidence="6">
    <location>
        <begin position="323"/>
        <end position="438"/>
    </location>
</feature>
<gene>
    <name evidence="9" type="ORF">ACFPGP_02380</name>
</gene>
<dbReference type="PANTHER" id="PTHR43133:SF8">
    <property type="entry name" value="RNA POLYMERASE SIGMA FACTOR HI_1459-RELATED"/>
    <property type="match status" value="1"/>
</dbReference>
<dbReference type="EMBL" id="JBHSKD010000002">
    <property type="protein sequence ID" value="MFC5175502.1"/>
    <property type="molecule type" value="Genomic_DNA"/>
</dbReference>
<evidence type="ECO:0000256" key="3">
    <source>
        <dbReference type="ARBA" id="ARBA00023082"/>
    </source>
</evidence>
<dbReference type="Pfam" id="PF13490">
    <property type="entry name" value="zf-HC2"/>
    <property type="match status" value="1"/>
</dbReference>
<dbReference type="Proteomes" id="UP001596087">
    <property type="component" value="Unassembled WGS sequence"/>
</dbReference>
<dbReference type="Gene3D" id="1.10.10.10">
    <property type="entry name" value="Winged helix-like DNA-binding domain superfamily/Winged helix DNA-binding domain"/>
    <property type="match status" value="1"/>
</dbReference>
<keyword evidence="4" id="KW-0238">DNA-binding</keyword>
<dbReference type="InterPro" id="IPR041916">
    <property type="entry name" value="Anti_sigma_zinc_sf"/>
</dbReference>
<dbReference type="InterPro" id="IPR036388">
    <property type="entry name" value="WH-like_DNA-bd_sf"/>
</dbReference>
<feature type="compositionally biased region" description="Low complexity" evidence="6">
    <location>
        <begin position="375"/>
        <end position="403"/>
    </location>
</feature>
<dbReference type="InterPro" id="IPR027383">
    <property type="entry name" value="Znf_put"/>
</dbReference>
<dbReference type="NCBIfam" id="TIGR02937">
    <property type="entry name" value="sigma70-ECF"/>
    <property type="match status" value="1"/>
</dbReference>
<dbReference type="PANTHER" id="PTHR43133">
    <property type="entry name" value="RNA POLYMERASE ECF-TYPE SIGMA FACTO"/>
    <property type="match status" value="1"/>
</dbReference>
<keyword evidence="5" id="KW-0804">Transcription</keyword>
<protein>
    <submittedName>
        <fullName evidence="9">Sigma-70 family RNA polymerase sigma factor</fullName>
    </submittedName>
</protein>
<evidence type="ECO:0000256" key="5">
    <source>
        <dbReference type="ARBA" id="ARBA00023163"/>
    </source>
</evidence>
<organism evidence="9 10">
    <name type="scientific">Nocardioides taihuensis</name>
    <dbReference type="NCBI Taxonomy" id="1835606"/>
    <lineage>
        <taxon>Bacteria</taxon>
        <taxon>Bacillati</taxon>
        <taxon>Actinomycetota</taxon>
        <taxon>Actinomycetes</taxon>
        <taxon>Propionibacteriales</taxon>
        <taxon>Nocardioidaceae</taxon>
        <taxon>Nocardioides</taxon>
    </lineage>
</organism>
<dbReference type="Gene3D" id="1.10.1740.10">
    <property type="match status" value="1"/>
</dbReference>
<evidence type="ECO:0000256" key="4">
    <source>
        <dbReference type="ARBA" id="ARBA00023125"/>
    </source>
</evidence>
<dbReference type="InterPro" id="IPR039425">
    <property type="entry name" value="RNA_pol_sigma-70-like"/>
</dbReference>
<evidence type="ECO:0000259" key="8">
    <source>
        <dbReference type="Pfam" id="PF13490"/>
    </source>
</evidence>
<feature type="domain" description="Putative zinc-finger" evidence="8">
    <location>
        <begin position="199"/>
        <end position="232"/>
    </location>
</feature>
<evidence type="ECO:0000256" key="6">
    <source>
        <dbReference type="SAM" id="MobiDB-lite"/>
    </source>
</evidence>
<comment type="caution">
    <text evidence="9">The sequence shown here is derived from an EMBL/GenBank/DDBJ whole genome shotgun (WGS) entry which is preliminary data.</text>
</comment>
<feature type="domain" description="RNA polymerase sigma-70 region 2" evidence="7">
    <location>
        <begin position="36"/>
        <end position="103"/>
    </location>
</feature>
<evidence type="ECO:0000313" key="10">
    <source>
        <dbReference type="Proteomes" id="UP001596087"/>
    </source>
</evidence>
<name>A0ABW0BET1_9ACTN</name>
<evidence type="ECO:0000313" key="9">
    <source>
        <dbReference type="EMBL" id="MFC5175502.1"/>
    </source>
</evidence>
<keyword evidence="2" id="KW-0805">Transcription regulation</keyword>
<evidence type="ECO:0000256" key="1">
    <source>
        <dbReference type="ARBA" id="ARBA00010641"/>
    </source>
</evidence>
<dbReference type="SUPFAM" id="SSF88946">
    <property type="entry name" value="Sigma2 domain of RNA polymerase sigma factors"/>
    <property type="match status" value="1"/>
</dbReference>
<dbReference type="SUPFAM" id="SSF88659">
    <property type="entry name" value="Sigma3 and sigma4 domains of RNA polymerase sigma factors"/>
    <property type="match status" value="1"/>
</dbReference>
<accession>A0ABW0BET1</accession>
<dbReference type="Gene3D" id="1.10.10.1320">
    <property type="entry name" value="Anti-sigma factor, zinc-finger domain"/>
    <property type="match status" value="1"/>
</dbReference>
<comment type="similarity">
    <text evidence="1">Belongs to the sigma-70 factor family. ECF subfamily.</text>
</comment>
<feature type="compositionally biased region" description="Basic and acidic residues" evidence="6">
    <location>
        <begin position="345"/>
        <end position="364"/>
    </location>
</feature>
<dbReference type="InterPro" id="IPR013324">
    <property type="entry name" value="RNA_pol_sigma_r3/r4-like"/>
</dbReference>